<dbReference type="GO" id="GO:0030246">
    <property type="term" value="F:carbohydrate binding"/>
    <property type="evidence" value="ECO:0007669"/>
    <property type="project" value="InterPro"/>
</dbReference>
<dbReference type="InterPro" id="IPR012341">
    <property type="entry name" value="6hp_glycosidase-like_sf"/>
</dbReference>
<dbReference type="InterPro" id="IPR037018">
    <property type="entry name" value="GH65_N"/>
</dbReference>
<feature type="domain" description="Glycoside hydrolase family 65 central catalytic" evidence="4">
    <location>
        <begin position="574"/>
        <end position="969"/>
    </location>
</feature>
<organism evidence="7 8">
    <name type="scientific">Pseudolysinimonas yzui</name>
    <dbReference type="NCBI Taxonomy" id="2708254"/>
    <lineage>
        <taxon>Bacteria</taxon>
        <taxon>Bacillati</taxon>
        <taxon>Actinomycetota</taxon>
        <taxon>Actinomycetes</taxon>
        <taxon>Micrococcales</taxon>
        <taxon>Microbacteriaceae</taxon>
        <taxon>Pseudolysinimonas</taxon>
    </lineage>
</organism>
<dbReference type="GO" id="GO:0005975">
    <property type="term" value="P:carbohydrate metabolic process"/>
    <property type="evidence" value="ECO:0007669"/>
    <property type="project" value="InterPro"/>
</dbReference>
<dbReference type="SUPFAM" id="SSF48208">
    <property type="entry name" value="Six-hairpin glycosidases"/>
    <property type="match status" value="1"/>
</dbReference>
<dbReference type="GO" id="GO:0016757">
    <property type="term" value="F:glycosyltransferase activity"/>
    <property type="evidence" value="ECO:0007669"/>
    <property type="project" value="UniProtKB-ARBA"/>
</dbReference>
<dbReference type="AlphaFoldDB" id="A0A8J3M032"/>
<dbReference type="Pfam" id="PF03636">
    <property type="entry name" value="Glyco_hydro_65N"/>
    <property type="match status" value="1"/>
</dbReference>
<reference evidence="7" key="2">
    <citation type="submission" date="2020-09" db="EMBL/GenBank/DDBJ databases">
        <authorList>
            <person name="Sun Q."/>
            <person name="Zhou Y."/>
        </authorList>
    </citation>
    <scope>NUCLEOTIDE SEQUENCE</scope>
    <source>
        <strain evidence="7">CGMCC 1.16548</strain>
    </source>
</reference>
<dbReference type="PANTHER" id="PTHR11051:SF8">
    <property type="entry name" value="PROTEIN-GLUCOSYLGALACTOSYLHYDROXYLYSINE GLUCOSIDASE"/>
    <property type="match status" value="1"/>
</dbReference>
<evidence type="ECO:0000259" key="4">
    <source>
        <dbReference type="Pfam" id="PF03632"/>
    </source>
</evidence>
<dbReference type="InterPro" id="IPR005195">
    <property type="entry name" value="Glyco_hydro_65_M"/>
</dbReference>
<dbReference type="SFLD" id="SFLDG01129">
    <property type="entry name" value="C1.5:_HAD__Beta-PGM__Phosphata"/>
    <property type="match status" value="1"/>
</dbReference>
<dbReference type="RefSeq" id="WP_191282576.1">
    <property type="nucleotide sequence ID" value="NZ_BNAI01000002.1"/>
</dbReference>
<evidence type="ECO:0000256" key="1">
    <source>
        <dbReference type="ARBA" id="ARBA00006171"/>
    </source>
</evidence>
<dbReference type="InterPro" id="IPR005194">
    <property type="entry name" value="Glyco_hydro_65_C"/>
</dbReference>
<gene>
    <name evidence="7" type="ORF">GCM10011600_12010</name>
</gene>
<dbReference type="Gene3D" id="2.70.98.40">
    <property type="entry name" value="Glycoside hydrolase, family 65, N-terminal domain"/>
    <property type="match status" value="1"/>
</dbReference>
<protein>
    <submittedName>
        <fullName evidence="7">Beta-phosphoglucomutase</fullName>
    </submittedName>
</protein>
<evidence type="ECO:0000256" key="2">
    <source>
        <dbReference type="ARBA" id="ARBA00023295"/>
    </source>
</evidence>
<keyword evidence="2" id="KW-0378">Hydrolase</keyword>
<dbReference type="InterPro" id="IPR023214">
    <property type="entry name" value="HAD_sf"/>
</dbReference>
<dbReference type="Pfam" id="PF00702">
    <property type="entry name" value="Hydrolase"/>
    <property type="match status" value="1"/>
</dbReference>
<dbReference type="Gene3D" id="3.40.50.1000">
    <property type="entry name" value="HAD superfamily/HAD-like"/>
    <property type="match status" value="1"/>
</dbReference>
<dbReference type="InterPro" id="IPR005196">
    <property type="entry name" value="Glyco_hydro_65_N"/>
</dbReference>
<dbReference type="PANTHER" id="PTHR11051">
    <property type="entry name" value="GLYCOSYL HYDROLASE-RELATED"/>
    <property type="match status" value="1"/>
</dbReference>
<evidence type="ECO:0000259" key="6">
    <source>
        <dbReference type="Pfam" id="PF03636"/>
    </source>
</evidence>
<evidence type="ECO:0000313" key="8">
    <source>
        <dbReference type="Proteomes" id="UP000617531"/>
    </source>
</evidence>
<name>A0A8J3M032_9MICO</name>
<comment type="caution">
    <text evidence="7">The sequence shown here is derived from an EMBL/GenBank/DDBJ whole genome shotgun (WGS) entry which is preliminary data.</text>
</comment>
<dbReference type="SUPFAM" id="SSF74650">
    <property type="entry name" value="Galactose mutarotase-like"/>
    <property type="match status" value="1"/>
</dbReference>
<comment type="similarity">
    <text evidence="1">Belongs to the HAD-like hydrolase superfamily. CbbY/CbbZ/Gph/YieH family.</text>
</comment>
<feature type="domain" description="Glycoside hydrolase family 65 C-terminal" evidence="5">
    <location>
        <begin position="984"/>
        <end position="1041"/>
    </location>
</feature>
<dbReference type="InterPro" id="IPR023198">
    <property type="entry name" value="PGP-like_dom2"/>
</dbReference>
<dbReference type="Pfam" id="PF03633">
    <property type="entry name" value="Glyco_hydro_65C"/>
    <property type="match status" value="1"/>
</dbReference>
<evidence type="ECO:0000256" key="3">
    <source>
        <dbReference type="SAM" id="MobiDB-lite"/>
    </source>
</evidence>
<sequence>MTSSPGIPGAHRVDTVYDAVLFDMDGVVTDTAAIHAAAWKQLFDQVLQDPRLRVKDPAHRFDPIVDYRRYVDGRSREDGVTAYLGARGITLEPGKPEDGPDMWTVAGLAARKNDLFLAELDARGLRTYPGTTALLARLRDAGVPVGLVTASRNAQQMLAAAGLAGLFDTVVDGQAALEHRLPGKPDPAMFREAARRLGVRPERAAVVEDAVSGIEAARRGGFGLVVGIARLGHREELEAAGADVVLNDVSELDLGASATDPWVLVYHGFDPAHEGHREALTALGNGYLATRGARPEFADDGTHYPGTYLAGVYNRLVSTIHDRSLEEEHLVNLPNWLPLDIRIGAGPWWSSGRVETLDERREVNLRSGTSTRSATLVGPHGNHLNVVQRSFVSMDDPHLAVLETTLVARGWGGRVTLRAGIDAGVRNTNVAAYRGSDTTHLSSPTFTTIGDILLCAVETRQSRIRIATAVHLSFAGADGVWKEPSARSGRRYSRSAAFALADGEPVTLTKTAAIFSSRDAAIASPELAAVTRLRDHAGDTEGALDRHRAAWERLWQRFAITIDADSRSRLVLNLHVFHVLQALSPHTAELDAGVPARGLHGEGYRGHVFWDELFVLPVLGLRLPNVARALLDYRWHRLDAARGAARAAGLRGALFPWQSGSDGREETPDTLYNPRSARWMPDNSSRQRHVGLAVAYNAWQYFQVTADRDWLADRGAELIIEVARYFAASAVHDAATDRFHITGVMGPDEYHDGYPDAPGDGVRDNTYTNVMAAWVCERAGETLDELAGHARDDVIDRLRIDPDEMARWAQLSRRLAVPIHSDGILSQFDGYESLLELDWADYRQRYGNIGRLDLILESENDATNRYKLAKQPDVVMLVYLLGREGVRRQLARLGYPFSHDDLVRTVDYYLDRTSNGSTLSRVVNASVLAGLDESRSWALFRETLIADLDDTQGGTTREGIHLGAMAGSVDLIARSFAGLNLASHQIDFTPRLPPRLARVRFPFAYRGHRIDVDLDHQTLRLHLLPSPAEPIRFSAGTSQVTLGGGQSYEFPLSPSQRSGDR</sequence>
<feature type="region of interest" description="Disordered" evidence="3">
    <location>
        <begin position="1042"/>
        <end position="1061"/>
    </location>
</feature>
<reference evidence="7" key="1">
    <citation type="journal article" date="2014" name="Int. J. Syst. Evol. Microbiol.">
        <title>Complete genome sequence of Corynebacterium casei LMG S-19264T (=DSM 44701T), isolated from a smear-ripened cheese.</title>
        <authorList>
            <consortium name="US DOE Joint Genome Institute (JGI-PGF)"/>
            <person name="Walter F."/>
            <person name="Albersmeier A."/>
            <person name="Kalinowski J."/>
            <person name="Ruckert C."/>
        </authorList>
    </citation>
    <scope>NUCLEOTIDE SEQUENCE</scope>
    <source>
        <strain evidence="7">CGMCC 1.16548</strain>
    </source>
</reference>
<keyword evidence="8" id="KW-1185">Reference proteome</keyword>
<dbReference type="SFLD" id="SFLDS00003">
    <property type="entry name" value="Haloacid_Dehalogenase"/>
    <property type="match status" value="1"/>
</dbReference>
<dbReference type="Pfam" id="PF03632">
    <property type="entry name" value="Glyco_hydro_65m"/>
    <property type="match status" value="1"/>
</dbReference>
<dbReference type="InterPro" id="IPR008928">
    <property type="entry name" value="6-hairpin_glycosidase_sf"/>
</dbReference>
<dbReference type="InterPro" id="IPR010976">
    <property type="entry name" value="B-phosphoglucomutase_hydrolase"/>
</dbReference>
<dbReference type="Gene3D" id="2.60.420.10">
    <property type="entry name" value="Maltose phosphorylase, domain 3"/>
    <property type="match status" value="1"/>
</dbReference>
<dbReference type="Proteomes" id="UP000617531">
    <property type="component" value="Unassembled WGS sequence"/>
</dbReference>
<dbReference type="InterPro" id="IPR006439">
    <property type="entry name" value="HAD-SF_hydro_IA"/>
</dbReference>
<dbReference type="FunFam" id="1.50.10.10:FF:000053">
    <property type="entry name" value="Putative glycosyl hydrolase"/>
    <property type="match status" value="1"/>
</dbReference>
<dbReference type="EMBL" id="BNAI01000002">
    <property type="protein sequence ID" value="GHF12827.1"/>
    <property type="molecule type" value="Genomic_DNA"/>
</dbReference>
<feature type="domain" description="Glycoside hydrolase family 65 N-terminal" evidence="6">
    <location>
        <begin position="266"/>
        <end position="518"/>
    </location>
</feature>
<evidence type="ECO:0000313" key="7">
    <source>
        <dbReference type="EMBL" id="GHF12827.1"/>
    </source>
</evidence>
<dbReference type="InterPro" id="IPR011013">
    <property type="entry name" value="Gal_mutarotase_sf_dom"/>
</dbReference>
<dbReference type="GO" id="GO:0004553">
    <property type="term" value="F:hydrolase activity, hydrolyzing O-glycosyl compounds"/>
    <property type="evidence" value="ECO:0007669"/>
    <property type="project" value="TreeGrafter"/>
</dbReference>
<dbReference type="NCBIfam" id="TIGR01509">
    <property type="entry name" value="HAD-SF-IA-v3"/>
    <property type="match status" value="1"/>
</dbReference>
<dbReference type="InterPro" id="IPR036412">
    <property type="entry name" value="HAD-like_sf"/>
</dbReference>
<evidence type="ECO:0000259" key="5">
    <source>
        <dbReference type="Pfam" id="PF03633"/>
    </source>
</evidence>
<dbReference type="Gene3D" id="1.10.150.240">
    <property type="entry name" value="Putative phosphatase, domain 2"/>
    <property type="match status" value="1"/>
</dbReference>
<proteinExistence type="inferred from homology"/>
<dbReference type="SUPFAM" id="SSF56784">
    <property type="entry name" value="HAD-like"/>
    <property type="match status" value="1"/>
</dbReference>
<keyword evidence="2" id="KW-0326">Glycosidase</keyword>
<accession>A0A8J3M032</accession>
<dbReference type="Gene3D" id="1.50.10.10">
    <property type="match status" value="1"/>
</dbReference>
<dbReference type="NCBIfam" id="TIGR02009">
    <property type="entry name" value="PGMB-YQAB-SF"/>
    <property type="match status" value="1"/>
</dbReference>